<protein>
    <submittedName>
        <fullName evidence="1">Uncharacterized protein</fullName>
    </submittedName>
</protein>
<comment type="caution">
    <text evidence="1">The sequence shown here is derived from an EMBL/GenBank/DDBJ whole genome shotgun (WGS) entry which is preliminary data.</text>
</comment>
<dbReference type="EMBL" id="BGZK01000980">
    <property type="protein sequence ID" value="GBP67300.1"/>
    <property type="molecule type" value="Genomic_DNA"/>
</dbReference>
<dbReference type="Proteomes" id="UP000299102">
    <property type="component" value="Unassembled WGS sequence"/>
</dbReference>
<evidence type="ECO:0000313" key="1">
    <source>
        <dbReference type="EMBL" id="GBP67300.1"/>
    </source>
</evidence>
<organism evidence="1 2">
    <name type="scientific">Eumeta variegata</name>
    <name type="common">Bagworm moth</name>
    <name type="synonym">Eumeta japonica</name>
    <dbReference type="NCBI Taxonomy" id="151549"/>
    <lineage>
        <taxon>Eukaryota</taxon>
        <taxon>Metazoa</taxon>
        <taxon>Ecdysozoa</taxon>
        <taxon>Arthropoda</taxon>
        <taxon>Hexapoda</taxon>
        <taxon>Insecta</taxon>
        <taxon>Pterygota</taxon>
        <taxon>Neoptera</taxon>
        <taxon>Endopterygota</taxon>
        <taxon>Lepidoptera</taxon>
        <taxon>Glossata</taxon>
        <taxon>Ditrysia</taxon>
        <taxon>Tineoidea</taxon>
        <taxon>Psychidae</taxon>
        <taxon>Oiketicinae</taxon>
        <taxon>Eumeta</taxon>
    </lineage>
</organism>
<accession>A0A4C1XVZ5</accession>
<evidence type="ECO:0000313" key="2">
    <source>
        <dbReference type="Proteomes" id="UP000299102"/>
    </source>
</evidence>
<sequence length="108" mass="12192">MPVSNCLKRVIGQVPPLRRTPRRHTLETCPTWATQRAALTSVVDDDLSLLTIVETERKHEDSSLLEIRLCRTECRRNGYAILQLPFPNLCPKAADLGKPATSPRTRDD</sequence>
<name>A0A4C1XVZ5_EUMVA</name>
<reference evidence="1 2" key="1">
    <citation type="journal article" date="2019" name="Commun. Biol.">
        <title>The bagworm genome reveals a unique fibroin gene that provides high tensile strength.</title>
        <authorList>
            <person name="Kono N."/>
            <person name="Nakamura H."/>
            <person name="Ohtoshi R."/>
            <person name="Tomita M."/>
            <person name="Numata K."/>
            <person name="Arakawa K."/>
        </authorList>
    </citation>
    <scope>NUCLEOTIDE SEQUENCE [LARGE SCALE GENOMIC DNA]</scope>
</reference>
<gene>
    <name evidence="1" type="ORF">EVAR_97918_1</name>
</gene>
<keyword evidence="2" id="KW-1185">Reference proteome</keyword>
<dbReference type="AlphaFoldDB" id="A0A4C1XVZ5"/>
<proteinExistence type="predicted"/>